<sequence length="69" mass="7978">MSPRYRSWLWFWSCLLSLSVLTHALELEELFEFGDEAGDQQLKPGSDSTAELPLNGSLYFFGDTFHKVY</sequence>
<keyword evidence="3" id="KW-1185">Reference proteome</keyword>
<comment type="caution">
    <text evidence="2">The sequence shown here is derived from an EMBL/GenBank/DDBJ whole genome shotgun (WGS) entry which is preliminary data.</text>
</comment>
<accession>A0AAD6BHU3</accession>
<protein>
    <submittedName>
        <fullName evidence="2">Uncharacterized protein</fullName>
    </submittedName>
</protein>
<name>A0AAD6BHU3_9TELE</name>
<organism evidence="2 3">
    <name type="scientific">Pogonophryne albipinna</name>
    <dbReference type="NCBI Taxonomy" id="1090488"/>
    <lineage>
        <taxon>Eukaryota</taxon>
        <taxon>Metazoa</taxon>
        <taxon>Chordata</taxon>
        <taxon>Craniata</taxon>
        <taxon>Vertebrata</taxon>
        <taxon>Euteleostomi</taxon>
        <taxon>Actinopterygii</taxon>
        <taxon>Neopterygii</taxon>
        <taxon>Teleostei</taxon>
        <taxon>Neoteleostei</taxon>
        <taxon>Acanthomorphata</taxon>
        <taxon>Eupercaria</taxon>
        <taxon>Perciformes</taxon>
        <taxon>Notothenioidei</taxon>
        <taxon>Pogonophryne</taxon>
    </lineage>
</organism>
<keyword evidence="1" id="KW-0732">Signal</keyword>
<evidence type="ECO:0000313" key="3">
    <source>
        <dbReference type="Proteomes" id="UP001219934"/>
    </source>
</evidence>
<evidence type="ECO:0000313" key="2">
    <source>
        <dbReference type="EMBL" id="KAJ4945297.1"/>
    </source>
</evidence>
<proteinExistence type="predicted"/>
<dbReference type="AlphaFoldDB" id="A0AAD6BHU3"/>
<feature type="signal peptide" evidence="1">
    <location>
        <begin position="1"/>
        <end position="24"/>
    </location>
</feature>
<feature type="non-terminal residue" evidence="2">
    <location>
        <position position="69"/>
    </location>
</feature>
<gene>
    <name evidence="2" type="ORF">JOQ06_013824</name>
</gene>
<dbReference type="EMBL" id="JAPTMU010000004">
    <property type="protein sequence ID" value="KAJ4945297.1"/>
    <property type="molecule type" value="Genomic_DNA"/>
</dbReference>
<feature type="chain" id="PRO_5042090397" evidence="1">
    <location>
        <begin position="25"/>
        <end position="69"/>
    </location>
</feature>
<reference evidence="2" key="1">
    <citation type="submission" date="2022-11" db="EMBL/GenBank/DDBJ databases">
        <title>Chromosome-level genome of Pogonophryne albipinna.</title>
        <authorList>
            <person name="Jo E."/>
        </authorList>
    </citation>
    <scope>NUCLEOTIDE SEQUENCE</scope>
    <source>
        <strain evidence="2">SGF0006</strain>
        <tissue evidence="2">Muscle</tissue>
    </source>
</reference>
<dbReference type="Proteomes" id="UP001219934">
    <property type="component" value="Unassembled WGS sequence"/>
</dbReference>
<evidence type="ECO:0000256" key="1">
    <source>
        <dbReference type="SAM" id="SignalP"/>
    </source>
</evidence>